<evidence type="ECO:0000256" key="1">
    <source>
        <dbReference type="ARBA" id="ARBA00004651"/>
    </source>
</evidence>
<comment type="caution">
    <text evidence="7">The sequence shown here is derived from an EMBL/GenBank/DDBJ whole genome shotgun (WGS) entry which is preliminary data.</text>
</comment>
<keyword evidence="5 6" id="KW-0472">Membrane</keyword>
<dbReference type="Pfam" id="PF01943">
    <property type="entry name" value="Polysacc_synt"/>
    <property type="match status" value="1"/>
</dbReference>
<feature type="transmembrane region" description="Helical" evidence="6">
    <location>
        <begin position="110"/>
        <end position="127"/>
    </location>
</feature>
<keyword evidence="4 6" id="KW-1133">Transmembrane helix</keyword>
<accession>A0ABU2F895</accession>
<dbReference type="RefSeq" id="WP_310918034.1">
    <property type="nucleotide sequence ID" value="NZ_JAMQON010000001.1"/>
</dbReference>
<feature type="transmembrane region" description="Helical" evidence="6">
    <location>
        <begin position="354"/>
        <end position="373"/>
    </location>
</feature>
<evidence type="ECO:0000256" key="4">
    <source>
        <dbReference type="ARBA" id="ARBA00022989"/>
    </source>
</evidence>
<proteinExistence type="predicted"/>
<keyword evidence="3 6" id="KW-0812">Transmembrane</keyword>
<dbReference type="Proteomes" id="UP001259659">
    <property type="component" value="Unassembled WGS sequence"/>
</dbReference>
<feature type="transmembrane region" description="Helical" evidence="6">
    <location>
        <begin position="224"/>
        <end position="252"/>
    </location>
</feature>
<reference evidence="7 8" key="1">
    <citation type="submission" date="2022-06" db="EMBL/GenBank/DDBJ databases">
        <title>Haloarcula sp. a new haloarchaeum isolate from saline soil.</title>
        <authorList>
            <person name="Strakova D."/>
            <person name="Galisteo C."/>
            <person name="Sanchez-Porro C."/>
            <person name="Ventosa A."/>
        </authorList>
    </citation>
    <scope>NUCLEOTIDE SEQUENCE [LARGE SCALE GENOMIC DNA]</scope>
    <source>
        <strain evidence="7 8">S1CR25-12</strain>
    </source>
</reference>
<evidence type="ECO:0000313" key="7">
    <source>
        <dbReference type="EMBL" id="MDS0258469.1"/>
    </source>
</evidence>
<name>A0ABU2F895_9EURY</name>
<dbReference type="PANTHER" id="PTHR30250">
    <property type="entry name" value="PST FAMILY PREDICTED COLANIC ACID TRANSPORTER"/>
    <property type="match status" value="1"/>
</dbReference>
<evidence type="ECO:0000313" key="8">
    <source>
        <dbReference type="Proteomes" id="UP001259659"/>
    </source>
</evidence>
<evidence type="ECO:0000256" key="6">
    <source>
        <dbReference type="SAM" id="Phobius"/>
    </source>
</evidence>
<keyword evidence="2" id="KW-1003">Cell membrane</keyword>
<feature type="transmembrane region" description="Helical" evidence="6">
    <location>
        <begin position="75"/>
        <end position="98"/>
    </location>
</feature>
<comment type="subcellular location">
    <subcellularLocation>
        <location evidence="1">Cell membrane</location>
        <topology evidence="1">Multi-pass membrane protein</topology>
    </subcellularLocation>
</comment>
<organism evidence="7 8">
    <name type="scientific">Haloarcula saliterrae</name>
    <dbReference type="NCBI Taxonomy" id="2950534"/>
    <lineage>
        <taxon>Archaea</taxon>
        <taxon>Methanobacteriati</taxon>
        <taxon>Methanobacteriota</taxon>
        <taxon>Stenosarchaea group</taxon>
        <taxon>Halobacteria</taxon>
        <taxon>Halobacteriales</taxon>
        <taxon>Haloarculaceae</taxon>
        <taxon>Haloarcula</taxon>
    </lineage>
</organism>
<dbReference type="InterPro" id="IPR050833">
    <property type="entry name" value="Poly_Biosynth_Transport"/>
</dbReference>
<dbReference type="InterPro" id="IPR002797">
    <property type="entry name" value="Polysacc_synth"/>
</dbReference>
<evidence type="ECO:0000256" key="2">
    <source>
        <dbReference type="ARBA" id="ARBA00022475"/>
    </source>
</evidence>
<feature type="transmembrane region" description="Helical" evidence="6">
    <location>
        <begin position="379"/>
        <end position="400"/>
    </location>
</feature>
<sequence length="478" mass="50659">MALKLGRTAAIHFVSQVAVSVSGFVATFAIARILGADGVGVYALGMSIVVWLNVPLSGFQEALKKRVSEGIDENAYFTAGVLLNFTSVAVPAVLVVLFRGQVNRYVGDTIAVFIALVLVTNGVFNTLREALHGEKKVAQAGWVRFVERTLRTAFQVALLLVGYTIAGLFVGHAVALVVSSLVGLYFVGLGPTRPKRVHFERLVEYAKSGWSGGLKGNAFNYMDIIVLGFFVSPTLVGIYKVAWTLGSFLVVLSNSVSSTLFPEISDISTAGQTEQVKHYLDEGLVFTGLFLIPGLFGAAALGSELLRIYNTEFSRGATVLVILVGALILDAYASQIVSVIKALDRPDIVLRIDLLLVSMNVVLNVVLVSQFGWYGAAAATLVSGGVTLGLSYVAISRLVGRPSVPVREIGEELVASVLMFAGVVALEPLAPGGFVGTISLVGAGAAVYTVALLSISPRIRQKAVALAPPTLLRYARIR</sequence>
<dbReference type="PANTHER" id="PTHR30250:SF28">
    <property type="entry name" value="POLYSACCHARIDE BIOSYNTHESIS PROTEIN"/>
    <property type="match status" value="1"/>
</dbReference>
<feature type="transmembrane region" description="Helical" evidence="6">
    <location>
        <begin position="41"/>
        <end position="63"/>
    </location>
</feature>
<feature type="transmembrane region" description="Helical" evidence="6">
    <location>
        <begin position="313"/>
        <end position="333"/>
    </location>
</feature>
<keyword evidence="8" id="KW-1185">Reference proteome</keyword>
<evidence type="ECO:0000256" key="5">
    <source>
        <dbReference type="ARBA" id="ARBA00023136"/>
    </source>
</evidence>
<feature type="transmembrane region" description="Helical" evidence="6">
    <location>
        <begin position="156"/>
        <end position="187"/>
    </location>
</feature>
<feature type="transmembrane region" description="Helical" evidence="6">
    <location>
        <begin position="436"/>
        <end position="455"/>
    </location>
</feature>
<protein>
    <submittedName>
        <fullName evidence="7">Oligosaccharide flippase family protein</fullName>
    </submittedName>
</protein>
<dbReference type="EMBL" id="JAMQON010000001">
    <property type="protein sequence ID" value="MDS0258469.1"/>
    <property type="molecule type" value="Genomic_DNA"/>
</dbReference>
<feature type="transmembrane region" description="Helical" evidence="6">
    <location>
        <begin position="12"/>
        <end position="35"/>
    </location>
</feature>
<gene>
    <name evidence="7" type="ORF">NDI56_03475</name>
</gene>
<evidence type="ECO:0000256" key="3">
    <source>
        <dbReference type="ARBA" id="ARBA00022692"/>
    </source>
</evidence>
<feature type="transmembrane region" description="Helical" evidence="6">
    <location>
        <begin position="283"/>
        <end position="301"/>
    </location>
</feature>